<feature type="coiled-coil region" evidence="1">
    <location>
        <begin position="370"/>
        <end position="400"/>
    </location>
</feature>
<feature type="region of interest" description="Disordered" evidence="2">
    <location>
        <begin position="1"/>
        <end position="75"/>
    </location>
</feature>
<dbReference type="OrthoDB" id="3547079at2759"/>
<evidence type="ECO:0000313" key="4">
    <source>
        <dbReference type="Proteomes" id="UP000297299"/>
    </source>
</evidence>
<reference evidence="3 4" key="1">
    <citation type="submission" date="2017-11" db="EMBL/GenBank/DDBJ databases">
        <title>Comparative genomics of Botrytis spp.</title>
        <authorList>
            <person name="Valero-Jimenez C.A."/>
            <person name="Tapia P."/>
            <person name="Veloso J."/>
            <person name="Silva-Moreno E."/>
            <person name="Staats M."/>
            <person name="Valdes J.H."/>
            <person name="Van Kan J.A.L."/>
        </authorList>
    </citation>
    <scope>NUCLEOTIDE SEQUENCE [LARGE SCALE GENOMIC DNA]</scope>
    <source>
        <strain evidence="3 4">MUCL2830</strain>
    </source>
</reference>
<evidence type="ECO:0000256" key="1">
    <source>
        <dbReference type="SAM" id="Coils"/>
    </source>
</evidence>
<evidence type="ECO:0000313" key="3">
    <source>
        <dbReference type="EMBL" id="TEY36662.1"/>
    </source>
</evidence>
<gene>
    <name evidence="3" type="ORF">BOTCAL_0544g00050</name>
</gene>
<sequence length="479" mass="54515">MKAPNYPRPYSNSSRFQMQRQLPPFAPQISRHDTQHPPQFSTQSQQQLPLPDHHTLTPISPSDSSPFLRIPSGLDSSILTPAPQSKLQALPQSQCLESALNHADAESLKALLSATGNLYPHMRTTTLRFLLGDKYVEEEKEVGWSIKESLNNNKVDGKSLDQRKISMNSRKERIIPGKGLVIDLVSDDVDTLLSESPLEEALVIEKKRTAVLLQELEAAKEEIKNVQKNYQNEWNQVESLQQQLREIHAKATSAQNTPSELVPRNDSAEQALKADRRYNVQKQLIDEKKETNRLKDLLDRQRRFQSSSVTPVSQPDEMPQTVLAETLNKEIGDLKKSLKEEKARSQWFKKQFTDQQIKYTEAKTRVSSVIVDKNSTVEALEKEKKKTKDLEKALKIEKRLREVTERTLTHERDLVGKGEGDPLARKVLAELWEERIVLAEVDEEVLNGRTRGHSVADVSLSAKKRKLNPALEKLGLERK</sequence>
<keyword evidence="4" id="KW-1185">Reference proteome</keyword>
<accession>A0A4Y8CLY9</accession>
<name>A0A4Y8CLY9_9HELO</name>
<feature type="compositionally biased region" description="Polar residues" evidence="2">
    <location>
        <begin position="10"/>
        <end position="20"/>
    </location>
</feature>
<feature type="compositionally biased region" description="Polar residues" evidence="2">
    <location>
        <begin position="36"/>
        <end position="48"/>
    </location>
</feature>
<organism evidence="3 4">
    <name type="scientific">Botryotinia calthae</name>
    <dbReference type="NCBI Taxonomy" id="38488"/>
    <lineage>
        <taxon>Eukaryota</taxon>
        <taxon>Fungi</taxon>
        <taxon>Dikarya</taxon>
        <taxon>Ascomycota</taxon>
        <taxon>Pezizomycotina</taxon>
        <taxon>Leotiomycetes</taxon>
        <taxon>Helotiales</taxon>
        <taxon>Sclerotiniaceae</taxon>
        <taxon>Botryotinia</taxon>
    </lineage>
</organism>
<feature type="coiled-coil region" evidence="1">
    <location>
        <begin position="206"/>
        <end position="257"/>
    </location>
</feature>
<dbReference type="Proteomes" id="UP000297299">
    <property type="component" value="Unassembled WGS sequence"/>
</dbReference>
<dbReference type="AlphaFoldDB" id="A0A4Y8CLY9"/>
<evidence type="ECO:0000256" key="2">
    <source>
        <dbReference type="SAM" id="MobiDB-lite"/>
    </source>
</evidence>
<keyword evidence="1" id="KW-0175">Coiled coil</keyword>
<proteinExistence type="predicted"/>
<protein>
    <submittedName>
        <fullName evidence="3">Uncharacterized protein</fullName>
    </submittedName>
</protein>
<dbReference type="EMBL" id="PHWZ01000542">
    <property type="protein sequence ID" value="TEY36662.1"/>
    <property type="molecule type" value="Genomic_DNA"/>
</dbReference>
<comment type="caution">
    <text evidence="3">The sequence shown here is derived from an EMBL/GenBank/DDBJ whole genome shotgun (WGS) entry which is preliminary data.</text>
</comment>